<proteinExistence type="predicted"/>
<accession>A0A7Y8C5G0</accession>
<dbReference type="RefSeq" id="WP_177105013.1">
    <property type="nucleotide sequence ID" value="NZ_JACAQB010000023.1"/>
</dbReference>
<dbReference type="InterPro" id="IPR007863">
    <property type="entry name" value="Peptidase_M16_C"/>
</dbReference>
<evidence type="ECO:0000259" key="1">
    <source>
        <dbReference type="Pfam" id="PF00675"/>
    </source>
</evidence>
<name>A0A7Y8C5G0_9PSED</name>
<dbReference type="Proteomes" id="UP000539985">
    <property type="component" value="Unassembled WGS sequence"/>
</dbReference>
<dbReference type="GO" id="GO:0046872">
    <property type="term" value="F:metal ion binding"/>
    <property type="evidence" value="ECO:0007669"/>
    <property type="project" value="InterPro"/>
</dbReference>
<reference evidence="3 4" key="1">
    <citation type="submission" date="2020-04" db="EMBL/GenBank/DDBJ databases">
        <title>Molecular characterization of pseudomonads from Agaricus bisporus reveal novel blotch 2 pathogens in Western Europe.</title>
        <authorList>
            <person name="Taparia T."/>
            <person name="Krijger M."/>
            <person name="Haynes E."/>
            <person name="Elpinstone J.G."/>
            <person name="Noble R."/>
            <person name="Van Der Wolf J."/>
        </authorList>
    </citation>
    <scope>NUCLEOTIDE SEQUENCE [LARGE SCALE GENOMIC DNA]</scope>
    <source>
        <strain evidence="3 4">H7001</strain>
    </source>
</reference>
<feature type="domain" description="Peptidase M16 N-terminal" evidence="1">
    <location>
        <begin position="78"/>
        <end position="214"/>
    </location>
</feature>
<dbReference type="SUPFAM" id="SSF63411">
    <property type="entry name" value="LuxS/MPP-like metallohydrolase"/>
    <property type="match status" value="2"/>
</dbReference>
<dbReference type="InterPro" id="IPR011249">
    <property type="entry name" value="Metalloenz_LuxS/M16"/>
</dbReference>
<dbReference type="Pfam" id="PF05193">
    <property type="entry name" value="Peptidase_M16_C"/>
    <property type="match status" value="1"/>
</dbReference>
<dbReference type="EMBL" id="JACAQB010000023">
    <property type="protein sequence ID" value="NWB99361.1"/>
    <property type="molecule type" value="Genomic_DNA"/>
</dbReference>
<gene>
    <name evidence="3" type="ORF">HX882_26055</name>
</gene>
<evidence type="ECO:0000313" key="4">
    <source>
        <dbReference type="Proteomes" id="UP000539985"/>
    </source>
</evidence>
<dbReference type="Gene3D" id="3.30.830.10">
    <property type="entry name" value="Metalloenzyme, LuxS/M16 peptidase-like"/>
    <property type="match status" value="2"/>
</dbReference>
<sequence>MNKANPVLSGVLLTLITTLAIQGPRAAVGAEPSSVNPLQSLSEVQHLAPTPTTRVIRGWKTLNGSKVLFVETHGLPLLDVAVSFAAGSRYDDEQPGLAAMTLSLLNEGSEGKDVDAILTAFDSLGVQLGNGIDRDHGFVSLRSLSDEAIRTPALQLLSEVLSKPSFTGDAIRRVKSEILDRQMRQDVAFDTWVSHRLAPPLYPRHPYARPLYGTRESLEKITAKQLRDFHNQAYSAGNAIIVLVGDISLEQAQIISVKISDALPKGPALPQTASAQPEDSLVGTTHIERPTTLVHLDFAQIAPPRQHPDYVALYVASLIFGGGFDSRLMHALRERHGVTYSAQAQLKNWQARGPFHISLSTPPEYREAVIRRVKQMFEQLLKEGPTEQELQNIKLSLRGDMALDGASNADILQALLVIARHDLPLSLTDYAEQAQRLTREMIKAALNAHFAADSWVVTSTGPSVTQQALPDLQVQGPSCQVRALDASNTRIDPPSRLSNNG</sequence>
<dbReference type="PANTHER" id="PTHR11851">
    <property type="entry name" value="METALLOPROTEASE"/>
    <property type="match status" value="1"/>
</dbReference>
<evidence type="ECO:0000259" key="2">
    <source>
        <dbReference type="Pfam" id="PF05193"/>
    </source>
</evidence>
<dbReference type="InterPro" id="IPR050361">
    <property type="entry name" value="MPP/UQCRC_Complex"/>
</dbReference>
<comment type="caution">
    <text evidence="3">The sequence shown here is derived from an EMBL/GenBank/DDBJ whole genome shotgun (WGS) entry which is preliminary data.</text>
</comment>
<dbReference type="PANTHER" id="PTHR11851:SF224">
    <property type="entry name" value="PROCESSING PROTEASE"/>
    <property type="match status" value="1"/>
</dbReference>
<evidence type="ECO:0000313" key="3">
    <source>
        <dbReference type="EMBL" id="NWB99361.1"/>
    </source>
</evidence>
<protein>
    <submittedName>
        <fullName evidence="3">Insulinase family protein</fullName>
    </submittedName>
</protein>
<dbReference type="AlphaFoldDB" id="A0A7Y8C5G0"/>
<feature type="domain" description="Peptidase M16 C-terminal" evidence="2">
    <location>
        <begin position="220"/>
        <end position="396"/>
    </location>
</feature>
<dbReference type="Pfam" id="PF00675">
    <property type="entry name" value="Peptidase_M16"/>
    <property type="match status" value="1"/>
</dbReference>
<dbReference type="InterPro" id="IPR011765">
    <property type="entry name" value="Pept_M16_N"/>
</dbReference>
<organism evidence="3 4">
    <name type="scientific">Pseudomonas gingeri</name>
    <dbReference type="NCBI Taxonomy" id="117681"/>
    <lineage>
        <taxon>Bacteria</taxon>
        <taxon>Pseudomonadati</taxon>
        <taxon>Pseudomonadota</taxon>
        <taxon>Gammaproteobacteria</taxon>
        <taxon>Pseudomonadales</taxon>
        <taxon>Pseudomonadaceae</taxon>
        <taxon>Pseudomonas</taxon>
    </lineage>
</organism>